<dbReference type="PIRSF" id="PIRSF005276">
    <property type="entry name" value="SspB"/>
    <property type="match status" value="1"/>
</dbReference>
<proteinExistence type="predicted"/>
<dbReference type="PANTHER" id="PTHR37486">
    <property type="entry name" value="STRINGENT STARVATION PROTEIN B"/>
    <property type="match status" value="1"/>
</dbReference>
<evidence type="ECO:0000313" key="3">
    <source>
        <dbReference type="Proteomes" id="UP000002516"/>
    </source>
</evidence>
<dbReference type="GO" id="GO:0045732">
    <property type="term" value="P:positive regulation of protein catabolic process"/>
    <property type="evidence" value="ECO:0007669"/>
    <property type="project" value="TreeGrafter"/>
</dbReference>
<dbReference type="GO" id="GO:0005840">
    <property type="term" value="C:ribosome"/>
    <property type="evidence" value="ECO:0007669"/>
    <property type="project" value="TreeGrafter"/>
</dbReference>
<dbReference type="KEGG" id="xft:PD_1773"/>
<evidence type="ECO:0000256" key="1">
    <source>
        <dbReference type="SAM" id="MobiDB-lite"/>
    </source>
</evidence>
<dbReference type="Proteomes" id="UP000002516">
    <property type="component" value="Chromosome"/>
</dbReference>
<dbReference type="EMBL" id="AE009442">
    <property type="protein sequence ID" value="AAO29607.1"/>
    <property type="molecule type" value="Genomic_DNA"/>
</dbReference>
<dbReference type="PANTHER" id="PTHR37486:SF1">
    <property type="entry name" value="STRINGENT STARVATION PROTEIN B"/>
    <property type="match status" value="1"/>
</dbReference>
<dbReference type="NCBIfam" id="NF008764">
    <property type="entry name" value="PRK11798.1-4"/>
    <property type="match status" value="1"/>
</dbReference>
<dbReference type="AlphaFoldDB" id="Q87AQ0"/>
<dbReference type="InterPro" id="IPR036760">
    <property type="entry name" value="SspB-like_sf"/>
</dbReference>
<protein>
    <submittedName>
        <fullName evidence="2">Stringent starvation protein B</fullName>
    </submittedName>
</protein>
<dbReference type="Pfam" id="PF04386">
    <property type="entry name" value="SspB"/>
    <property type="match status" value="1"/>
</dbReference>
<dbReference type="Gene3D" id="2.30.30.220">
    <property type="entry name" value="SspB-like"/>
    <property type="match status" value="1"/>
</dbReference>
<sequence length="146" mass="15728">MVMSKFPRMTSHRPYLLRALVEWINDNGMTPHILVDAGIQGVQVPESAVKDGRVVLNIAGRAVMHLHIGNDGVSFNARFGGVSYPVQVPMQALLAVYARETGQGMALPDDIQGEPPEDVPPPPETPSGGKDTSPVSGKRSHLRVVK</sequence>
<dbReference type="GO" id="GO:0005829">
    <property type="term" value="C:cytosol"/>
    <property type="evidence" value="ECO:0007669"/>
    <property type="project" value="TreeGrafter"/>
</dbReference>
<dbReference type="HOGENOM" id="CLU_118425_2_0_6"/>
<reference evidence="2 3" key="1">
    <citation type="journal article" date="2003" name="J. Bacteriol.">
        <title>Comparative analyses of the complete genome sequences of Pierce's disease and citrus variegated chlorosis strains of Xylella fastidiosa.</title>
        <authorList>
            <person name="Van Sluys M.A."/>
            <person name="de Oliveira M.C."/>
            <person name="Monteiro-Vitorello C.B."/>
            <person name="Miyaki C.Y."/>
            <person name="Furlan L.R."/>
            <person name="Camargo L.E."/>
            <person name="da Silva A.C."/>
            <person name="Moon D.H."/>
            <person name="Takita M.A."/>
            <person name="Lemos E.G."/>
            <person name="Machado M.A."/>
            <person name="Ferro M.I."/>
            <person name="da Silva F.R."/>
            <person name="Goldman M.H."/>
            <person name="Goldman G.H."/>
            <person name="Lemos M.V."/>
            <person name="El-Dorry H."/>
            <person name="Tsai S.M."/>
            <person name="Carrer H."/>
            <person name="Carraro D.M."/>
            <person name="de Oliveira R.C."/>
            <person name="Nunes L.R."/>
            <person name="Siqueira W.J."/>
            <person name="Coutinho L.L."/>
            <person name="Kimura E.T."/>
            <person name="Ferro E.S."/>
            <person name="Harakava R."/>
            <person name="Kuramae E.E."/>
            <person name="Marino C.L."/>
            <person name="Giglioti E."/>
            <person name="Abreu I.L."/>
            <person name="Alves L.M."/>
            <person name="do Amaral A.M."/>
            <person name="Baia G.S."/>
            <person name="Blanco S.R."/>
            <person name="Brito M.S."/>
            <person name="Cannavan F.S."/>
            <person name="Celestino A.V."/>
            <person name="da Cunha A.F."/>
            <person name="Fenille R.C."/>
            <person name="Ferro J.A."/>
            <person name="Formighieri E.F."/>
            <person name="Kishi L.T."/>
            <person name="Leoni S.G."/>
            <person name="Oliveira A.R."/>
            <person name="Rosa V.E.Jr."/>
            <person name="Sassaki F.T."/>
            <person name="Sena J.A."/>
            <person name="de Souza A.A."/>
            <person name="Truffi D."/>
            <person name="Tsukumo F."/>
            <person name="Yanai G.M."/>
            <person name="Zaros L.G."/>
            <person name="Civerolo E.L."/>
            <person name="Simpson A.J."/>
            <person name="Almeida N.F.Jr."/>
            <person name="Setubal J.C."/>
            <person name="Kitajima J.P."/>
        </authorList>
    </citation>
    <scope>NUCLEOTIDE SEQUENCE [LARGE SCALE GENOMIC DNA]</scope>
    <source>
        <strain evidence="3">Temecula1 / ATCC 700964</strain>
    </source>
</reference>
<accession>Q87AQ0</accession>
<dbReference type="InterPro" id="IPR007481">
    <property type="entry name" value="SspB"/>
</dbReference>
<keyword evidence="3" id="KW-1185">Reference proteome</keyword>
<name>Q87AQ0_XYLFT</name>
<feature type="region of interest" description="Disordered" evidence="1">
    <location>
        <begin position="104"/>
        <end position="146"/>
    </location>
</feature>
<dbReference type="SUPFAM" id="SSF101738">
    <property type="entry name" value="SspB-like"/>
    <property type="match status" value="1"/>
</dbReference>
<dbReference type="NCBIfam" id="NF008769">
    <property type="entry name" value="PRK11798.2-5"/>
    <property type="match status" value="1"/>
</dbReference>
<gene>
    <name evidence="2" type="primary">sspB</name>
    <name evidence="2" type="ordered locus">PD_1773</name>
</gene>
<evidence type="ECO:0000313" key="2">
    <source>
        <dbReference type="EMBL" id="AAO29607.1"/>
    </source>
</evidence>
<organism evidence="2 3">
    <name type="scientific">Xylella fastidiosa (strain Temecula1 / ATCC 700964)</name>
    <dbReference type="NCBI Taxonomy" id="183190"/>
    <lineage>
        <taxon>Bacteria</taxon>
        <taxon>Pseudomonadati</taxon>
        <taxon>Pseudomonadota</taxon>
        <taxon>Gammaproteobacteria</taxon>
        <taxon>Lysobacterales</taxon>
        <taxon>Lysobacteraceae</taxon>
        <taxon>Xylella</taxon>
    </lineage>
</organism>